<dbReference type="Gene3D" id="3.30.420.180">
    <property type="entry name" value="CobE/GbiG C-terminal domain"/>
    <property type="match status" value="1"/>
</dbReference>
<dbReference type="Pfam" id="PF11761">
    <property type="entry name" value="CbiG_mid"/>
    <property type="match status" value="1"/>
</dbReference>
<dbReference type="GO" id="GO:0009236">
    <property type="term" value="P:cobalamin biosynthetic process"/>
    <property type="evidence" value="ECO:0007669"/>
    <property type="project" value="InterPro"/>
</dbReference>
<dbReference type="AlphaFoldDB" id="A0A2C6MHI6"/>
<dbReference type="InterPro" id="IPR052553">
    <property type="entry name" value="CbiG_hydrolase"/>
</dbReference>
<protein>
    <submittedName>
        <fullName evidence="4">Cobalamin biosynthesis protein CbiG</fullName>
    </submittedName>
</protein>
<feature type="domain" description="Cobalamin biosynthesis central region" evidence="3">
    <location>
        <begin position="143"/>
        <end position="225"/>
    </location>
</feature>
<comment type="caution">
    <text evidence="4">The sequence shown here is derived from an EMBL/GenBank/DDBJ whole genome shotgun (WGS) entry which is preliminary data.</text>
</comment>
<dbReference type="Pfam" id="PF01890">
    <property type="entry name" value="CbiG_C"/>
    <property type="match status" value="1"/>
</dbReference>
<dbReference type="Proteomes" id="UP000222564">
    <property type="component" value="Unassembled WGS sequence"/>
</dbReference>
<feature type="domain" description="CobE/GbiG C-terminal" evidence="1">
    <location>
        <begin position="228"/>
        <end position="346"/>
    </location>
</feature>
<reference evidence="4 5" key="1">
    <citation type="submission" date="2013-09" db="EMBL/GenBank/DDBJ databases">
        <title>Biodegradation of hydrocarbons in the deep terrestrial subsurface : characterization of a microbial consortium composed of two Desulfotomaculum species originating from a deep geological formation.</title>
        <authorList>
            <person name="Aullo T."/>
            <person name="Berlendis S."/>
            <person name="Lascourreges J.-F."/>
            <person name="Dessort D."/>
            <person name="Saint-Laurent S."/>
            <person name="Schraauwers B."/>
            <person name="Mas J."/>
            <person name="Magot M."/>
            <person name="Ranchou-Peyruse A."/>
        </authorList>
    </citation>
    <scope>NUCLEOTIDE SEQUENCE [LARGE SCALE GENOMIC DNA]</scope>
    <source>
        <strain evidence="4 5">Bs107</strain>
    </source>
</reference>
<dbReference type="Pfam" id="PF11760">
    <property type="entry name" value="CbiG_N"/>
    <property type="match status" value="1"/>
</dbReference>
<sequence length="354" mass="38125">MDIARENRVAILALTVGGARLAGTLGRLLGDVQLYIPGRLCSESLPPDTLYFENWQQAAAEAFHRYNRLIFIMAAGIVVRTLAPLVHSKKTDPAVVVLDEKGRFAVSLLAGHLGGANGLAQKVAGLLRGTAVITTATDVNGVPAVELLARELDCKIYPAKGITLFNRLLVEGEKISLCSRWPLKPEHTTGFAYNEGEESGETGPIVYITNQLVQPVQGPRIILRPRNLVAGVGCRKGVSREQVVSAVKKACKLGGFSLLSLRSLATVDLKMQEPGLLEAANYFKVPLLEVTRQQIDSLDGQFTPSDFVKDRIGVGGVCEPAAITASAMGQLKVPKQKLGPVTVAIAEAKLWWWD</sequence>
<evidence type="ECO:0000259" key="2">
    <source>
        <dbReference type="Pfam" id="PF11760"/>
    </source>
</evidence>
<name>A0A2C6MHI6_9FIRM</name>
<evidence type="ECO:0000259" key="3">
    <source>
        <dbReference type="Pfam" id="PF11761"/>
    </source>
</evidence>
<dbReference type="EMBL" id="AWQQ01000041">
    <property type="protein sequence ID" value="PHJ38886.1"/>
    <property type="molecule type" value="Genomic_DNA"/>
</dbReference>
<dbReference type="SUPFAM" id="SSF159672">
    <property type="entry name" value="CbiG N-terminal domain-like"/>
    <property type="match status" value="1"/>
</dbReference>
<dbReference type="PANTHER" id="PTHR37477">
    <property type="entry name" value="COBALT-PRECORRIN-5A HYDROLASE"/>
    <property type="match status" value="1"/>
</dbReference>
<dbReference type="InterPro" id="IPR038029">
    <property type="entry name" value="GbiG_N_sf"/>
</dbReference>
<dbReference type="PANTHER" id="PTHR37477:SF1">
    <property type="entry name" value="COBALT-PRECORRIN-5A HYDROLASE"/>
    <property type="match status" value="1"/>
</dbReference>
<dbReference type="InterPro" id="IPR021744">
    <property type="entry name" value="CbiG_N"/>
</dbReference>
<evidence type="ECO:0000313" key="4">
    <source>
        <dbReference type="EMBL" id="PHJ38886.1"/>
    </source>
</evidence>
<organism evidence="4 5">
    <name type="scientific">Desulforamulus profundi</name>
    <dbReference type="NCBI Taxonomy" id="1383067"/>
    <lineage>
        <taxon>Bacteria</taxon>
        <taxon>Bacillati</taxon>
        <taxon>Bacillota</taxon>
        <taxon>Clostridia</taxon>
        <taxon>Eubacteriales</taxon>
        <taxon>Peptococcaceae</taxon>
        <taxon>Desulforamulus</taxon>
    </lineage>
</organism>
<dbReference type="SUPFAM" id="SSF159664">
    <property type="entry name" value="CobE/GbiG C-terminal domain-like"/>
    <property type="match status" value="1"/>
</dbReference>
<keyword evidence="5" id="KW-1185">Reference proteome</keyword>
<dbReference type="InterPro" id="IPR036518">
    <property type="entry name" value="CobE/GbiG_C_sf"/>
</dbReference>
<gene>
    <name evidence="4" type="ORF">P378_06720</name>
</gene>
<accession>A0A2C6MHI6</accession>
<dbReference type="OrthoDB" id="9781023at2"/>
<proteinExistence type="predicted"/>
<dbReference type="RefSeq" id="WP_099082597.1">
    <property type="nucleotide sequence ID" value="NZ_AWQQ01000041.1"/>
</dbReference>
<feature type="domain" description="Cobalamin synthesis G N-terminal" evidence="2">
    <location>
        <begin position="59"/>
        <end position="138"/>
    </location>
</feature>
<dbReference type="Gene3D" id="3.40.50.11220">
    <property type="match status" value="1"/>
</dbReference>
<evidence type="ECO:0000259" key="1">
    <source>
        <dbReference type="Pfam" id="PF01890"/>
    </source>
</evidence>
<dbReference type="InterPro" id="IPR002750">
    <property type="entry name" value="CobE/GbiG_C"/>
</dbReference>
<evidence type="ECO:0000313" key="5">
    <source>
        <dbReference type="Proteomes" id="UP000222564"/>
    </source>
</evidence>
<dbReference type="InterPro" id="IPR021745">
    <property type="entry name" value="CbiG_mid"/>
</dbReference>